<dbReference type="InterPro" id="IPR013078">
    <property type="entry name" value="His_Pase_superF_clade-1"/>
</dbReference>
<dbReference type="SMART" id="SM00855">
    <property type="entry name" value="PGAM"/>
    <property type="match status" value="1"/>
</dbReference>
<dbReference type="SUPFAM" id="SSF53254">
    <property type="entry name" value="Phosphoglycerate mutase-like"/>
    <property type="match status" value="1"/>
</dbReference>
<dbReference type="PANTHER" id="PTHR48100">
    <property type="entry name" value="BROAD-SPECIFICITY PHOSPHATASE YOR283W-RELATED"/>
    <property type="match status" value="1"/>
</dbReference>
<dbReference type="InterPro" id="IPR050275">
    <property type="entry name" value="PGM_Phosphatase"/>
</dbReference>
<evidence type="ECO:0000313" key="2">
    <source>
        <dbReference type="Proteomes" id="UP000027936"/>
    </source>
</evidence>
<evidence type="ECO:0000313" key="1">
    <source>
        <dbReference type="EMBL" id="KEF39124.1"/>
    </source>
</evidence>
<dbReference type="Gene3D" id="3.40.50.1240">
    <property type="entry name" value="Phosphoglycerate mutase-like"/>
    <property type="match status" value="1"/>
</dbReference>
<dbReference type="PATRIC" id="fig|1348973.3.peg.1478"/>
<proteinExistence type="predicted"/>
<dbReference type="GO" id="GO:0016791">
    <property type="term" value="F:phosphatase activity"/>
    <property type="evidence" value="ECO:0007669"/>
    <property type="project" value="TreeGrafter"/>
</dbReference>
<dbReference type="Pfam" id="PF00300">
    <property type="entry name" value="His_Phos_1"/>
    <property type="match status" value="1"/>
</dbReference>
<dbReference type="Proteomes" id="UP000027936">
    <property type="component" value="Unassembled WGS sequence"/>
</dbReference>
<dbReference type="OrthoDB" id="9782128at2"/>
<reference evidence="1 2" key="1">
    <citation type="submission" date="2014-04" db="EMBL/GenBank/DDBJ databases">
        <title>Draft genome sequence of Bacillus azotoformans MEV2011, a (co-) denitrifying strain unable to grow in the presence of oxygen.</title>
        <authorList>
            <person name="Nielsen M."/>
            <person name="Schreiber L."/>
            <person name="Finster K."/>
            <person name="Schramm A."/>
        </authorList>
    </citation>
    <scope>NUCLEOTIDE SEQUENCE [LARGE SCALE GENOMIC DNA]</scope>
    <source>
        <strain evidence="1 2">MEV2011</strain>
    </source>
</reference>
<dbReference type="RefSeq" id="WP_035194547.1">
    <property type="nucleotide sequence ID" value="NZ_JJRY01000004.1"/>
</dbReference>
<accession>A0A072NNA5</accession>
<dbReference type="AlphaFoldDB" id="A0A072NNA5"/>
<name>A0A072NNA5_SCHAZ</name>
<dbReference type="InterPro" id="IPR029033">
    <property type="entry name" value="His_PPase_superfam"/>
</dbReference>
<organism evidence="1 2">
    <name type="scientific">Schinkia azotoformans MEV2011</name>
    <dbReference type="NCBI Taxonomy" id="1348973"/>
    <lineage>
        <taxon>Bacteria</taxon>
        <taxon>Bacillati</taxon>
        <taxon>Bacillota</taxon>
        <taxon>Bacilli</taxon>
        <taxon>Bacillales</taxon>
        <taxon>Bacillaceae</taxon>
        <taxon>Calidifontibacillus/Schinkia group</taxon>
        <taxon>Schinkia</taxon>
    </lineage>
</organism>
<sequence>MELLLIRHLPTEWNISGFLQGSQDIPLLPVIDEDLAKLEENKKVISSFQPEIVVASQLKRTQQTALHYGFPNPFVEPLLNELNFGKYEGIEKKHLLQVEEWISDPKSLILGERLSDFEKRIFRFLSKYDHFTRILVFGHGSWIRALLSLNQIGSIKEMNQIEVHNNELIYLTINQQLLQLG</sequence>
<protein>
    <submittedName>
        <fullName evidence="1">Fructose-2,6-bisphosphatase</fullName>
    </submittedName>
</protein>
<dbReference type="CDD" id="cd07067">
    <property type="entry name" value="HP_PGM_like"/>
    <property type="match status" value="1"/>
</dbReference>
<dbReference type="EMBL" id="JJRY01000004">
    <property type="protein sequence ID" value="KEF39124.1"/>
    <property type="molecule type" value="Genomic_DNA"/>
</dbReference>
<gene>
    <name evidence="1" type="ORF">M670_01513</name>
</gene>
<comment type="caution">
    <text evidence="1">The sequence shown here is derived from an EMBL/GenBank/DDBJ whole genome shotgun (WGS) entry which is preliminary data.</text>
</comment>